<proteinExistence type="predicted"/>
<name>A0A135LLV5_PENPA</name>
<keyword evidence="2" id="KW-0687">Ribonucleoprotein</keyword>
<dbReference type="RefSeq" id="XP_040648471.1">
    <property type="nucleotide sequence ID" value="XM_040793616.1"/>
</dbReference>
<organism evidence="2 3">
    <name type="scientific">Penicillium patulum</name>
    <name type="common">Penicillium griseofulvum</name>
    <dbReference type="NCBI Taxonomy" id="5078"/>
    <lineage>
        <taxon>Eukaryota</taxon>
        <taxon>Fungi</taxon>
        <taxon>Dikarya</taxon>
        <taxon>Ascomycota</taxon>
        <taxon>Pezizomycotina</taxon>
        <taxon>Eurotiomycetes</taxon>
        <taxon>Eurotiomycetidae</taxon>
        <taxon>Eurotiales</taxon>
        <taxon>Aspergillaceae</taxon>
        <taxon>Penicillium</taxon>
    </lineage>
</organism>
<keyword evidence="2" id="KW-0689">Ribosomal protein</keyword>
<dbReference type="STRING" id="5078.A0A135LLV5"/>
<accession>A0A135LLV5</accession>
<dbReference type="OMA" id="KGTGWRY"/>
<dbReference type="PANTHER" id="PTHR28158:SF1">
    <property type="entry name" value="SMALL RIBOSOMAL SUBUNIT PROTEIN MS45"/>
    <property type="match status" value="1"/>
</dbReference>
<reference evidence="2 3" key="1">
    <citation type="journal article" date="2016" name="BMC Genomics">
        <title>Genome sequencing and secondary metabolism of the postharvest pathogen Penicillium griseofulvum.</title>
        <authorList>
            <person name="Banani H."/>
            <person name="Marcet-Houben M."/>
            <person name="Ballester A.R."/>
            <person name="Abbruscato P."/>
            <person name="Gonzalez-Candelas L."/>
            <person name="Gabaldon T."/>
            <person name="Spadaro D."/>
        </authorList>
    </citation>
    <scope>NUCLEOTIDE SEQUENCE [LARGE SCALE GENOMIC DNA]</scope>
    <source>
        <strain evidence="2 3">PG3</strain>
    </source>
</reference>
<dbReference type="InterPro" id="IPR021036">
    <property type="entry name" value="Ribosomal_mS45"/>
</dbReference>
<dbReference type="Pfam" id="PF12298">
    <property type="entry name" value="Bot1p"/>
    <property type="match status" value="1"/>
</dbReference>
<dbReference type="GeneID" id="63708916"/>
<dbReference type="EMBL" id="LHQR01000048">
    <property type="protein sequence ID" value="KXG49935.1"/>
    <property type="molecule type" value="Genomic_DNA"/>
</dbReference>
<comment type="caution">
    <text evidence="2">The sequence shown here is derived from an EMBL/GenBank/DDBJ whole genome shotgun (WGS) entry which is preliminary data.</text>
</comment>
<evidence type="ECO:0000313" key="3">
    <source>
        <dbReference type="Proteomes" id="UP000070168"/>
    </source>
</evidence>
<dbReference type="GO" id="GO:0032543">
    <property type="term" value="P:mitochondrial translation"/>
    <property type="evidence" value="ECO:0007669"/>
    <property type="project" value="TreeGrafter"/>
</dbReference>
<sequence>MPPRIQSRTVSNTLLPYLTAPSSSSSLSSIPSLSSTSSQCLSRQFSATAASQGQTKLRRQMFEWLNNEGAVFKHHIPGEPNYITRLKGDGGGEKSRPFPDNRHFVSEPILSEELRNEVYHRVVEQKKSVRVVSVDLGIDMKRIAAVVRLVELEKRQRTQGKPLALPYARAIHEMVPTTPLAEPGERQTYHEPINDLPAHPLTGSQIFYPVPESRSFNRVEAGRVFSGAPAMEHSEAAEISHPSDLSEKILEDPNSIGWVGKGDNARQILQPADVRIPHPHLVALERDRLAHPNEYRAVADLQSKRLERQDAIEQARRERMQAHREKKVTLVSPEDSRFDYRIKDTIYTKETTGADGRGSKAAGRRYGVPHRDRTRGEVKIPTRVEA</sequence>
<gene>
    <name evidence="2" type="ORF">PGRI_059030</name>
</gene>
<dbReference type="AlphaFoldDB" id="A0A135LLV5"/>
<dbReference type="GO" id="GO:0003735">
    <property type="term" value="F:structural constituent of ribosome"/>
    <property type="evidence" value="ECO:0007669"/>
    <property type="project" value="TreeGrafter"/>
</dbReference>
<dbReference type="PANTHER" id="PTHR28158">
    <property type="entry name" value="37S RIBOSOMAL PROTEIN S35, MITOCHONDRIAL"/>
    <property type="match status" value="1"/>
</dbReference>
<keyword evidence="3" id="KW-1185">Reference proteome</keyword>
<dbReference type="GO" id="GO:0005763">
    <property type="term" value="C:mitochondrial small ribosomal subunit"/>
    <property type="evidence" value="ECO:0007669"/>
    <property type="project" value="TreeGrafter"/>
</dbReference>
<evidence type="ECO:0000256" key="1">
    <source>
        <dbReference type="SAM" id="MobiDB-lite"/>
    </source>
</evidence>
<feature type="compositionally biased region" description="Basic and acidic residues" evidence="1">
    <location>
        <begin position="369"/>
        <end position="386"/>
    </location>
</feature>
<dbReference type="OrthoDB" id="10052321at2759"/>
<dbReference type="Proteomes" id="UP000070168">
    <property type="component" value="Unassembled WGS sequence"/>
</dbReference>
<feature type="region of interest" description="Disordered" evidence="1">
    <location>
        <begin position="351"/>
        <end position="386"/>
    </location>
</feature>
<evidence type="ECO:0000313" key="2">
    <source>
        <dbReference type="EMBL" id="KXG49935.1"/>
    </source>
</evidence>
<protein>
    <submittedName>
        <fullName evidence="2">Ribosomal protein S35, mitochondrial</fullName>
    </submittedName>
</protein>